<dbReference type="KEGG" id="mtun:MTUNDRAET4_0582"/>
<reference evidence="3 4" key="1">
    <citation type="submission" date="2019-03" db="EMBL/GenBank/DDBJ databases">
        <authorList>
            <person name="Kox A.R. M."/>
        </authorList>
    </citation>
    <scope>NUCLEOTIDE SEQUENCE [LARGE SCALE GENOMIC DNA]</scope>
    <source>
        <strain evidence="3">MTUNDRAET4 annotated genome</strain>
    </source>
</reference>
<proteinExistence type="predicted"/>
<evidence type="ECO:0000256" key="2">
    <source>
        <dbReference type="SAM" id="Phobius"/>
    </source>
</evidence>
<name>A0A4U8YZQ9_METTU</name>
<keyword evidence="2" id="KW-1133">Transmembrane helix</keyword>
<evidence type="ECO:0000313" key="4">
    <source>
        <dbReference type="Proteomes" id="UP000294360"/>
    </source>
</evidence>
<organism evidence="3 4">
    <name type="scientific">Methylocella tundrae</name>
    <dbReference type="NCBI Taxonomy" id="227605"/>
    <lineage>
        <taxon>Bacteria</taxon>
        <taxon>Pseudomonadati</taxon>
        <taxon>Pseudomonadota</taxon>
        <taxon>Alphaproteobacteria</taxon>
        <taxon>Hyphomicrobiales</taxon>
        <taxon>Beijerinckiaceae</taxon>
        <taxon>Methylocella</taxon>
    </lineage>
</organism>
<protein>
    <submittedName>
        <fullName evidence="3">Uncharacterized protein</fullName>
    </submittedName>
</protein>
<feature type="region of interest" description="Disordered" evidence="1">
    <location>
        <begin position="1"/>
        <end position="27"/>
    </location>
</feature>
<accession>A0A4U8YZQ9</accession>
<evidence type="ECO:0000256" key="1">
    <source>
        <dbReference type="SAM" id="MobiDB-lite"/>
    </source>
</evidence>
<dbReference type="Proteomes" id="UP000294360">
    <property type="component" value="Chromosome"/>
</dbReference>
<dbReference type="EMBL" id="LR536450">
    <property type="protein sequence ID" value="VFU07475.1"/>
    <property type="molecule type" value="Genomic_DNA"/>
</dbReference>
<feature type="transmembrane region" description="Helical" evidence="2">
    <location>
        <begin position="58"/>
        <end position="77"/>
    </location>
</feature>
<evidence type="ECO:0000313" key="3">
    <source>
        <dbReference type="EMBL" id="VFU07475.1"/>
    </source>
</evidence>
<gene>
    <name evidence="3" type="ORF">MTUNDRAET4_0582</name>
</gene>
<keyword evidence="2" id="KW-0812">Transmembrane</keyword>
<dbReference type="AlphaFoldDB" id="A0A4U8YZQ9"/>
<sequence>MASKRDLRAPRAFVRSSNSSASLSRPNDCKAAQSPQAECAAFEPGYFFFPDVPVFKRFGTAVSFGFSFFGFLASRLLRT</sequence>
<keyword evidence="2" id="KW-0472">Membrane</keyword>